<dbReference type="CDD" id="cd00531">
    <property type="entry name" value="NTF2_like"/>
    <property type="match status" value="1"/>
</dbReference>
<sequence>MNLEDLAKRVQAIEDLEEIKKLHQKYIDLMDDLKYKEVLDLFTDDASVEVRNSGVLKGKEGLTDIYINKLGRRTDRSEGHFVIEPDITIEGDTAKGTWLVYMLFSKPAVEWVQGRNEAEYIKVGGKWKIKSMKFTRTNASKPDMFP</sequence>
<name>X1TJT2_9ZZZZ</name>
<evidence type="ECO:0000259" key="1">
    <source>
        <dbReference type="Pfam" id="PF13577"/>
    </source>
</evidence>
<protein>
    <recommendedName>
        <fullName evidence="1">SnoaL-like domain-containing protein</fullName>
    </recommendedName>
</protein>
<dbReference type="EMBL" id="BARW01030401">
    <property type="protein sequence ID" value="GAJ05504.1"/>
    <property type="molecule type" value="Genomic_DNA"/>
</dbReference>
<dbReference type="InterPro" id="IPR032710">
    <property type="entry name" value="NTF2-like_dom_sf"/>
</dbReference>
<dbReference type="AlphaFoldDB" id="X1TJT2"/>
<evidence type="ECO:0000313" key="2">
    <source>
        <dbReference type="EMBL" id="GAJ05504.1"/>
    </source>
</evidence>
<comment type="caution">
    <text evidence="2">The sequence shown here is derived from an EMBL/GenBank/DDBJ whole genome shotgun (WGS) entry which is preliminary data.</text>
</comment>
<reference evidence="2" key="1">
    <citation type="journal article" date="2014" name="Front. Microbiol.">
        <title>High frequency of phylogenetically diverse reductive dehalogenase-homologous genes in deep subseafloor sedimentary metagenomes.</title>
        <authorList>
            <person name="Kawai M."/>
            <person name="Futagami T."/>
            <person name="Toyoda A."/>
            <person name="Takaki Y."/>
            <person name="Nishi S."/>
            <person name="Hori S."/>
            <person name="Arai W."/>
            <person name="Tsubouchi T."/>
            <person name="Morono Y."/>
            <person name="Uchiyama I."/>
            <person name="Ito T."/>
            <person name="Fujiyama A."/>
            <person name="Inagaki F."/>
            <person name="Takami H."/>
        </authorList>
    </citation>
    <scope>NUCLEOTIDE SEQUENCE</scope>
    <source>
        <strain evidence="2">Expedition CK06-06</strain>
    </source>
</reference>
<dbReference type="InterPro" id="IPR037401">
    <property type="entry name" value="SnoaL-like"/>
</dbReference>
<dbReference type="Gene3D" id="3.10.450.50">
    <property type="match status" value="1"/>
</dbReference>
<dbReference type="Pfam" id="PF13577">
    <property type="entry name" value="SnoaL_4"/>
    <property type="match status" value="1"/>
</dbReference>
<organism evidence="2">
    <name type="scientific">marine sediment metagenome</name>
    <dbReference type="NCBI Taxonomy" id="412755"/>
    <lineage>
        <taxon>unclassified sequences</taxon>
        <taxon>metagenomes</taxon>
        <taxon>ecological metagenomes</taxon>
    </lineage>
</organism>
<gene>
    <name evidence="2" type="ORF">S12H4_48609</name>
</gene>
<dbReference type="SUPFAM" id="SSF54427">
    <property type="entry name" value="NTF2-like"/>
    <property type="match status" value="1"/>
</dbReference>
<feature type="domain" description="SnoaL-like" evidence="1">
    <location>
        <begin position="12"/>
        <end position="133"/>
    </location>
</feature>
<proteinExistence type="predicted"/>
<accession>X1TJT2</accession>